<accession>A0ABQ6CLP6</accession>
<evidence type="ECO:0000313" key="2">
    <source>
        <dbReference type="Proteomes" id="UP001156882"/>
    </source>
</evidence>
<organism evidence="1 2">
    <name type="scientific">Labrys miyagiensis</name>
    <dbReference type="NCBI Taxonomy" id="346912"/>
    <lineage>
        <taxon>Bacteria</taxon>
        <taxon>Pseudomonadati</taxon>
        <taxon>Pseudomonadota</taxon>
        <taxon>Alphaproteobacteria</taxon>
        <taxon>Hyphomicrobiales</taxon>
        <taxon>Xanthobacteraceae</taxon>
        <taxon>Labrys</taxon>
    </lineage>
</organism>
<dbReference type="Proteomes" id="UP001156882">
    <property type="component" value="Unassembled WGS sequence"/>
</dbReference>
<evidence type="ECO:0000313" key="1">
    <source>
        <dbReference type="EMBL" id="GLS20674.1"/>
    </source>
</evidence>
<name>A0ABQ6CLP6_9HYPH</name>
<sequence length="166" mass="18317">MSFETDGFTTCCPSRDARLRIEAGLAAHEKPLLCAVSFTQSDPLPSWSEGATKTSIISFVARVTKEGGPDFVAPEARIATFDNDGTHWVEQPPYIQLMFALEEIKRLAPKHPEWANKEPFRSVIAGDMKGVMAGIVNLIARQIERANFLSEPSFTTIKKAPARHST</sequence>
<reference evidence="2" key="1">
    <citation type="journal article" date="2019" name="Int. J. Syst. Evol. Microbiol.">
        <title>The Global Catalogue of Microorganisms (GCM) 10K type strain sequencing project: providing services to taxonomists for standard genome sequencing and annotation.</title>
        <authorList>
            <consortium name="The Broad Institute Genomics Platform"/>
            <consortium name="The Broad Institute Genome Sequencing Center for Infectious Disease"/>
            <person name="Wu L."/>
            <person name="Ma J."/>
        </authorList>
    </citation>
    <scope>NUCLEOTIDE SEQUENCE [LARGE SCALE GENOMIC DNA]</scope>
    <source>
        <strain evidence="2">NBRC 101365</strain>
    </source>
</reference>
<dbReference type="RefSeq" id="WP_348536469.1">
    <property type="nucleotide sequence ID" value="NZ_BSPC01000032.1"/>
</dbReference>
<protein>
    <submittedName>
        <fullName evidence="1">Uncharacterized protein</fullName>
    </submittedName>
</protein>
<keyword evidence="2" id="KW-1185">Reference proteome</keyword>
<comment type="caution">
    <text evidence="1">The sequence shown here is derived from an EMBL/GenBank/DDBJ whole genome shotgun (WGS) entry which is preliminary data.</text>
</comment>
<gene>
    <name evidence="1" type="ORF">GCM10007874_36910</name>
</gene>
<proteinExistence type="predicted"/>
<dbReference type="EMBL" id="BSPC01000032">
    <property type="protein sequence ID" value="GLS20674.1"/>
    <property type="molecule type" value="Genomic_DNA"/>
</dbReference>